<feature type="region of interest" description="Disordered" evidence="1">
    <location>
        <begin position="1"/>
        <end position="93"/>
    </location>
</feature>
<sequence>MAHMYWKLERTSSVLQNEVSPLKVLDLRSTKPPESSDEDTRTLDNLAHGQTTNNAASVGEGDRRTRQVERNQHKTKEGESNERRGRKIEKNGS</sequence>
<dbReference type="Proteomes" id="UP000235965">
    <property type="component" value="Unassembled WGS sequence"/>
</dbReference>
<gene>
    <name evidence="2" type="ORF">B7P43_G15322</name>
</gene>
<organism evidence="2 3">
    <name type="scientific">Cryptotermes secundus</name>
    <dbReference type="NCBI Taxonomy" id="105785"/>
    <lineage>
        <taxon>Eukaryota</taxon>
        <taxon>Metazoa</taxon>
        <taxon>Ecdysozoa</taxon>
        <taxon>Arthropoda</taxon>
        <taxon>Hexapoda</taxon>
        <taxon>Insecta</taxon>
        <taxon>Pterygota</taxon>
        <taxon>Neoptera</taxon>
        <taxon>Polyneoptera</taxon>
        <taxon>Dictyoptera</taxon>
        <taxon>Blattodea</taxon>
        <taxon>Blattoidea</taxon>
        <taxon>Termitoidae</taxon>
        <taxon>Kalotermitidae</taxon>
        <taxon>Cryptotermitinae</taxon>
        <taxon>Cryptotermes</taxon>
    </lineage>
</organism>
<proteinExistence type="predicted"/>
<comment type="caution">
    <text evidence="2">The sequence shown here is derived from an EMBL/GenBank/DDBJ whole genome shotgun (WGS) entry which is preliminary data.</text>
</comment>
<evidence type="ECO:0000313" key="3">
    <source>
        <dbReference type="Proteomes" id="UP000235965"/>
    </source>
</evidence>
<feature type="compositionally biased region" description="Basic and acidic residues" evidence="1">
    <location>
        <begin position="1"/>
        <end position="10"/>
    </location>
</feature>
<protein>
    <submittedName>
        <fullName evidence="2">Uncharacterized protein</fullName>
    </submittedName>
</protein>
<dbReference type="EMBL" id="NEVH01008232">
    <property type="protein sequence ID" value="PNF34371.1"/>
    <property type="molecule type" value="Genomic_DNA"/>
</dbReference>
<evidence type="ECO:0000313" key="2">
    <source>
        <dbReference type="EMBL" id="PNF34371.1"/>
    </source>
</evidence>
<name>A0A2J7R0K5_9NEOP</name>
<feature type="compositionally biased region" description="Basic and acidic residues" evidence="1">
    <location>
        <begin position="60"/>
        <end position="93"/>
    </location>
</feature>
<accession>A0A2J7R0K5</accession>
<evidence type="ECO:0000256" key="1">
    <source>
        <dbReference type="SAM" id="MobiDB-lite"/>
    </source>
</evidence>
<reference evidence="2 3" key="1">
    <citation type="submission" date="2017-12" db="EMBL/GenBank/DDBJ databases">
        <title>Hemimetabolous genomes reveal molecular basis of termite eusociality.</title>
        <authorList>
            <person name="Harrison M.C."/>
            <person name="Jongepier E."/>
            <person name="Robertson H.M."/>
            <person name="Arning N."/>
            <person name="Bitard-Feildel T."/>
            <person name="Chao H."/>
            <person name="Childers C.P."/>
            <person name="Dinh H."/>
            <person name="Doddapaneni H."/>
            <person name="Dugan S."/>
            <person name="Gowin J."/>
            <person name="Greiner C."/>
            <person name="Han Y."/>
            <person name="Hu H."/>
            <person name="Hughes D.S.T."/>
            <person name="Huylmans A.-K."/>
            <person name="Kemena C."/>
            <person name="Kremer L.P.M."/>
            <person name="Lee S.L."/>
            <person name="Lopez-Ezquerra A."/>
            <person name="Mallet L."/>
            <person name="Monroy-Kuhn J.M."/>
            <person name="Moser A."/>
            <person name="Murali S.C."/>
            <person name="Muzny D.M."/>
            <person name="Otani S."/>
            <person name="Piulachs M.-D."/>
            <person name="Poelchau M."/>
            <person name="Qu J."/>
            <person name="Schaub F."/>
            <person name="Wada-Katsumata A."/>
            <person name="Worley K.C."/>
            <person name="Xie Q."/>
            <person name="Ylla G."/>
            <person name="Poulsen M."/>
            <person name="Gibbs R.A."/>
            <person name="Schal C."/>
            <person name="Richards S."/>
            <person name="Belles X."/>
            <person name="Korb J."/>
            <person name="Bornberg-Bauer E."/>
        </authorList>
    </citation>
    <scope>NUCLEOTIDE SEQUENCE [LARGE SCALE GENOMIC DNA]</scope>
    <source>
        <tissue evidence="2">Whole body</tissue>
    </source>
</reference>
<dbReference type="AlphaFoldDB" id="A0A2J7R0K5"/>
<keyword evidence="3" id="KW-1185">Reference proteome</keyword>
<dbReference type="InParanoid" id="A0A2J7R0K5"/>